<proteinExistence type="inferred from homology"/>
<dbReference type="Proteomes" id="UP000515126">
    <property type="component" value="Chromosome 2"/>
</dbReference>
<dbReference type="GO" id="GO:0036094">
    <property type="term" value="F:small molecule binding"/>
    <property type="evidence" value="ECO:0007669"/>
    <property type="project" value="InterPro"/>
</dbReference>
<evidence type="ECO:0000259" key="5">
    <source>
        <dbReference type="Pfam" id="PF00061"/>
    </source>
</evidence>
<comment type="similarity">
    <text evidence="2">Belongs to the calycin superfamily. Lipocalin family.</text>
</comment>
<evidence type="ECO:0000313" key="7">
    <source>
        <dbReference type="RefSeq" id="XP_021012688.1"/>
    </source>
</evidence>
<feature type="signal peptide" evidence="4">
    <location>
        <begin position="1"/>
        <end position="22"/>
    </location>
</feature>
<dbReference type="KEGG" id="mcal:110290478"/>
<accession>A0A6P5PDU2</accession>
<dbReference type="InterPro" id="IPR002345">
    <property type="entry name" value="Lipocalin"/>
</dbReference>
<dbReference type="PANTHER" id="PTHR11430:SF1">
    <property type="entry name" value="EPIDIDYMAL-SPECIFIC LIPOCALIN-8"/>
    <property type="match status" value="1"/>
</dbReference>
<evidence type="ECO:0000256" key="1">
    <source>
        <dbReference type="ARBA" id="ARBA00004613"/>
    </source>
</evidence>
<dbReference type="CTD" id="138307"/>
<evidence type="ECO:0000313" key="6">
    <source>
        <dbReference type="Proteomes" id="UP000515126"/>
    </source>
</evidence>
<dbReference type="GO" id="GO:0005576">
    <property type="term" value="C:extracellular region"/>
    <property type="evidence" value="ECO:0007669"/>
    <property type="project" value="UniProtKB-SubCell"/>
</dbReference>
<dbReference type="GO" id="GO:0009725">
    <property type="term" value="P:response to hormone"/>
    <property type="evidence" value="ECO:0007669"/>
    <property type="project" value="Ensembl"/>
</dbReference>
<dbReference type="RefSeq" id="XP_021012688.1">
    <property type="nucleotide sequence ID" value="XM_021157029.1"/>
</dbReference>
<dbReference type="Gene3D" id="2.40.128.20">
    <property type="match status" value="1"/>
</dbReference>
<keyword evidence="4" id="KW-0732">Signal</keyword>
<gene>
    <name evidence="7" type="primary">Lcn8</name>
</gene>
<keyword evidence="6" id="KW-1185">Reference proteome</keyword>
<dbReference type="AlphaFoldDB" id="A0A6P5PDU2"/>
<feature type="domain" description="Lipocalin/cytosolic fatty-acid binding" evidence="5">
    <location>
        <begin position="33"/>
        <end position="156"/>
    </location>
</feature>
<evidence type="ECO:0000256" key="3">
    <source>
        <dbReference type="ARBA" id="ARBA00022525"/>
    </source>
</evidence>
<comment type="subcellular location">
    <subcellularLocation>
        <location evidence="1">Secreted</location>
    </subcellularLocation>
</comment>
<dbReference type="GeneID" id="110290478"/>
<dbReference type="InterPro" id="IPR000566">
    <property type="entry name" value="Lipocln_cytosolic_FA-bd_dom"/>
</dbReference>
<dbReference type="SUPFAM" id="SSF50814">
    <property type="entry name" value="Lipocalins"/>
    <property type="match status" value="1"/>
</dbReference>
<feature type="chain" id="PRO_5027990686" evidence="4">
    <location>
        <begin position="23"/>
        <end position="175"/>
    </location>
</feature>
<evidence type="ECO:0000256" key="2">
    <source>
        <dbReference type="ARBA" id="ARBA00006889"/>
    </source>
</evidence>
<protein>
    <submittedName>
        <fullName evidence="7">Epididymal-specific lipocalin-8</fullName>
    </submittedName>
</protein>
<name>A0A6P5PDU2_MUSCR</name>
<sequence length="175" mass="19907">MEARLLSNVCGFFLVFLLQAEATRVELVPEKIAGFWKEVAIASDQKLVLKAQRRVEGLFLTFSGGNVTVKAVYNSSGSCVTESSLGSERDTVGEFAFPGNREIHVLDTDYERYTILKLTLLWQGRNFHVLKYFTRSLENEDEPGFWRFREMTADQGLYMLARHGRCAELLKEGLV</sequence>
<dbReference type="InterPro" id="IPR012674">
    <property type="entry name" value="Calycin"/>
</dbReference>
<evidence type="ECO:0000256" key="4">
    <source>
        <dbReference type="SAM" id="SignalP"/>
    </source>
</evidence>
<dbReference type="CDD" id="cd19421">
    <property type="entry name" value="lipocalin_5_8-like"/>
    <property type="match status" value="1"/>
</dbReference>
<keyword evidence="3" id="KW-0964">Secreted</keyword>
<reference evidence="7" key="1">
    <citation type="submission" date="2025-08" db="UniProtKB">
        <authorList>
            <consortium name="RefSeq"/>
        </authorList>
    </citation>
    <scope>IDENTIFICATION</scope>
</reference>
<dbReference type="Pfam" id="PF00061">
    <property type="entry name" value="Lipocalin"/>
    <property type="match status" value="1"/>
</dbReference>
<dbReference type="PANTHER" id="PTHR11430">
    <property type="entry name" value="LIPOCALIN"/>
    <property type="match status" value="1"/>
</dbReference>
<organism evidence="6 7">
    <name type="scientific">Mus caroli</name>
    <name type="common">Ryukyu mouse</name>
    <name type="synonym">Ricefield mouse</name>
    <dbReference type="NCBI Taxonomy" id="10089"/>
    <lineage>
        <taxon>Eukaryota</taxon>
        <taxon>Metazoa</taxon>
        <taxon>Chordata</taxon>
        <taxon>Craniata</taxon>
        <taxon>Vertebrata</taxon>
        <taxon>Euteleostomi</taxon>
        <taxon>Mammalia</taxon>
        <taxon>Eutheria</taxon>
        <taxon>Euarchontoglires</taxon>
        <taxon>Glires</taxon>
        <taxon>Rodentia</taxon>
        <taxon>Myomorpha</taxon>
        <taxon>Muroidea</taxon>
        <taxon>Muridae</taxon>
        <taxon>Murinae</taxon>
        <taxon>Mus</taxon>
        <taxon>Mus</taxon>
    </lineage>
</organism>